<reference evidence="2 3" key="1">
    <citation type="submission" date="2019-01" db="EMBL/GenBank/DDBJ databases">
        <authorList>
            <consortium name="Pathogen Informatics"/>
        </authorList>
    </citation>
    <scope>NUCLEOTIDE SEQUENCE [LARGE SCALE GENOMIC DNA]</scope>
    <source>
        <strain evidence="2 3">NCTC10184</strain>
    </source>
</reference>
<dbReference type="AlphaFoldDB" id="A0A449BBB2"/>
<sequence>MSDDEALLWEKPTLEQIRDLRTRKTNFLSWFLIILGSAAIVAPAIALTDHYVAIAKTKQADNKVLADYQQAQKEQEYYNRYNEFLLEAKLETESDPEILANQQSVTLYEKLMFIQDYLKLKFNIRSTLPVAYNIASGVIPITIDNLDKVTEANFHITVRNYLEIIAKELTNVTQVYDIKPVVASALDESQREYKEKYASYSTTAVSQLQSVKTFETQLRQRLMSTIGSSDIIFSIFRTKLNVYDKYVVLAKQGISGFEARIANGETLTPDENSLKQNYEKIVTLWTNINKELTSLEKNLNDAATAYSNDLLVHFFEAMTKKLPA</sequence>
<gene>
    <name evidence="2" type="ORF">NCTC10184_00571</name>
</gene>
<proteinExistence type="predicted"/>
<evidence type="ECO:0000313" key="3">
    <source>
        <dbReference type="Proteomes" id="UP000290876"/>
    </source>
</evidence>
<keyword evidence="1" id="KW-1133">Transmembrane helix</keyword>
<name>A0A449BBB2_9BACT</name>
<dbReference type="EMBL" id="LR215043">
    <property type="protein sequence ID" value="VEU78330.1"/>
    <property type="molecule type" value="Genomic_DNA"/>
</dbReference>
<evidence type="ECO:0000313" key="2">
    <source>
        <dbReference type="EMBL" id="VEU78330.1"/>
    </source>
</evidence>
<dbReference type="RefSeq" id="WP_129623158.1">
    <property type="nucleotide sequence ID" value="NZ_LR215043.1"/>
</dbReference>
<dbReference type="Proteomes" id="UP000290876">
    <property type="component" value="Chromosome"/>
</dbReference>
<dbReference type="KEGG" id="mcob:NCTC10184_00571"/>
<keyword evidence="1" id="KW-0812">Transmembrane</keyword>
<feature type="transmembrane region" description="Helical" evidence="1">
    <location>
        <begin position="27"/>
        <end position="47"/>
    </location>
</feature>
<organism evidence="2 3">
    <name type="scientific">Mycoplasmopsis columbinasalis</name>
    <dbReference type="NCBI Taxonomy" id="114880"/>
    <lineage>
        <taxon>Bacteria</taxon>
        <taxon>Bacillati</taxon>
        <taxon>Mycoplasmatota</taxon>
        <taxon>Mycoplasmoidales</taxon>
        <taxon>Metamycoplasmataceae</taxon>
        <taxon>Mycoplasmopsis</taxon>
    </lineage>
</organism>
<protein>
    <submittedName>
        <fullName evidence="2">Uncharacterized protein</fullName>
    </submittedName>
</protein>
<keyword evidence="1" id="KW-0472">Membrane</keyword>
<keyword evidence="3" id="KW-1185">Reference proteome</keyword>
<accession>A0A449BBB2</accession>
<evidence type="ECO:0000256" key="1">
    <source>
        <dbReference type="SAM" id="Phobius"/>
    </source>
</evidence>